<dbReference type="Proteomes" id="UP000603904">
    <property type="component" value="Unassembled WGS sequence"/>
</dbReference>
<protein>
    <recommendedName>
        <fullName evidence="3">Antitoxin</fullName>
    </recommendedName>
</protein>
<sequence length="68" mass="7869">MEMSSISEYDEAMPRVRKHLEQFERALKLVRTTHRGRPISEVLGALDKAFEAEGAQVWNDVRAEVARR</sequence>
<proteinExistence type="predicted"/>
<name>A0ABQ4GAE5_9ACTN</name>
<evidence type="ECO:0000313" key="1">
    <source>
        <dbReference type="EMBL" id="GIH44063.1"/>
    </source>
</evidence>
<keyword evidence="2" id="KW-1185">Reference proteome</keyword>
<dbReference type="EMBL" id="BOOC01000050">
    <property type="protein sequence ID" value="GIH44063.1"/>
    <property type="molecule type" value="Genomic_DNA"/>
</dbReference>
<evidence type="ECO:0000313" key="2">
    <source>
        <dbReference type="Proteomes" id="UP000603904"/>
    </source>
</evidence>
<evidence type="ECO:0008006" key="3">
    <source>
        <dbReference type="Google" id="ProtNLM"/>
    </source>
</evidence>
<gene>
    <name evidence="1" type="ORF">Mco01_70630</name>
</gene>
<comment type="caution">
    <text evidence="1">The sequence shown here is derived from an EMBL/GenBank/DDBJ whole genome shotgun (WGS) entry which is preliminary data.</text>
</comment>
<accession>A0ABQ4GAE5</accession>
<organism evidence="1 2">
    <name type="scientific">Microbispora corallina</name>
    <dbReference type="NCBI Taxonomy" id="83302"/>
    <lineage>
        <taxon>Bacteria</taxon>
        <taxon>Bacillati</taxon>
        <taxon>Actinomycetota</taxon>
        <taxon>Actinomycetes</taxon>
        <taxon>Streptosporangiales</taxon>
        <taxon>Streptosporangiaceae</taxon>
        <taxon>Microbispora</taxon>
    </lineage>
</organism>
<reference evidence="1 2" key="1">
    <citation type="submission" date="2021-01" db="EMBL/GenBank/DDBJ databases">
        <title>Whole genome shotgun sequence of Microbispora corallina NBRC 16416.</title>
        <authorList>
            <person name="Komaki H."/>
            <person name="Tamura T."/>
        </authorList>
    </citation>
    <scope>NUCLEOTIDE SEQUENCE [LARGE SCALE GENOMIC DNA]</scope>
    <source>
        <strain evidence="1 2">NBRC 16416</strain>
    </source>
</reference>